<feature type="transmembrane region" description="Helical" evidence="1">
    <location>
        <begin position="24"/>
        <end position="53"/>
    </location>
</feature>
<dbReference type="Proteomes" id="UP000605784">
    <property type="component" value="Unassembled WGS sequence"/>
</dbReference>
<protein>
    <recommendedName>
        <fullName evidence="2">RCK N-terminal domain-containing protein</fullName>
    </recommendedName>
</protein>
<dbReference type="InterPro" id="IPR050721">
    <property type="entry name" value="Trk_Ktr_HKT_K-transport"/>
</dbReference>
<sequence>MSGARLPLGAFVDRPLLRRMLRPVGGFAAVVVAGVLGFSTLGGVGVVDALFWLLDPTSIELHFQTHEGPATLVKAYAIVVLSGLVVAGLWIGETLVSATFGGRIQAELRQMQIERSIDELDDHVVVCGYGTFGKTVCAGLDDDRDVVVIERQETQYDRAIDDGYLALTGDARREEVLEAAGIDRAETVVGAIDDADTNIQITITGCQLAPGVDIVVRAGDSMHESIALRAGADEVVIPEVVSGQQVSTHL</sequence>
<organism evidence="3 4">
    <name type="scientific">Haloarcula pellucida</name>
    <dbReference type="NCBI Taxonomy" id="1427151"/>
    <lineage>
        <taxon>Archaea</taxon>
        <taxon>Methanobacteriati</taxon>
        <taxon>Methanobacteriota</taxon>
        <taxon>Stenosarchaea group</taxon>
        <taxon>Halobacteria</taxon>
        <taxon>Halobacteriales</taxon>
        <taxon>Haloarculaceae</taxon>
        <taxon>Haloarcula</taxon>
    </lineage>
</organism>
<dbReference type="Gene3D" id="3.40.50.720">
    <property type="entry name" value="NAD(P)-binding Rossmann-like Domain"/>
    <property type="match status" value="1"/>
</dbReference>
<dbReference type="InterPro" id="IPR003148">
    <property type="entry name" value="RCK_N"/>
</dbReference>
<evidence type="ECO:0000256" key="1">
    <source>
        <dbReference type="SAM" id="Phobius"/>
    </source>
</evidence>
<keyword evidence="1" id="KW-0472">Membrane</keyword>
<dbReference type="PANTHER" id="PTHR43833">
    <property type="entry name" value="POTASSIUM CHANNEL PROTEIN 2-RELATED-RELATED"/>
    <property type="match status" value="1"/>
</dbReference>
<dbReference type="PANTHER" id="PTHR43833:SF9">
    <property type="entry name" value="POTASSIUM CHANNEL PROTEIN YUGO-RELATED"/>
    <property type="match status" value="1"/>
</dbReference>
<keyword evidence="1" id="KW-1133">Transmembrane helix</keyword>
<proteinExistence type="predicted"/>
<dbReference type="EMBL" id="BMOU01000002">
    <property type="protein sequence ID" value="GGN92703.1"/>
    <property type="molecule type" value="Genomic_DNA"/>
</dbReference>
<dbReference type="AlphaFoldDB" id="A0A830GL58"/>
<feature type="transmembrane region" description="Helical" evidence="1">
    <location>
        <begin position="73"/>
        <end position="91"/>
    </location>
</feature>
<evidence type="ECO:0000313" key="4">
    <source>
        <dbReference type="Proteomes" id="UP000605784"/>
    </source>
</evidence>
<evidence type="ECO:0000259" key="2">
    <source>
        <dbReference type="PROSITE" id="PS51201"/>
    </source>
</evidence>
<dbReference type="InterPro" id="IPR036291">
    <property type="entry name" value="NAD(P)-bd_dom_sf"/>
</dbReference>
<reference evidence="3" key="1">
    <citation type="journal article" date="2014" name="Int. J. Syst. Evol. Microbiol.">
        <title>Complete genome sequence of Corynebacterium casei LMG S-19264T (=DSM 44701T), isolated from a smear-ripened cheese.</title>
        <authorList>
            <consortium name="US DOE Joint Genome Institute (JGI-PGF)"/>
            <person name="Walter F."/>
            <person name="Albersmeier A."/>
            <person name="Kalinowski J."/>
            <person name="Ruckert C."/>
        </authorList>
    </citation>
    <scope>NUCLEOTIDE SEQUENCE</scope>
    <source>
        <strain evidence="3">JCM 17820</strain>
    </source>
</reference>
<keyword evidence="4" id="KW-1185">Reference proteome</keyword>
<evidence type="ECO:0000313" key="3">
    <source>
        <dbReference type="EMBL" id="GGN92703.1"/>
    </source>
</evidence>
<reference evidence="3" key="2">
    <citation type="submission" date="2020-09" db="EMBL/GenBank/DDBJ databases">
        <authorList>
            <person name="Sun Q."/>
            <person name="Ohkuma M."/>
        </authorList>
    </citation>
    <scope>NUCLEOTIDE SEQUENCE</scope>
    <source>
        <strain evidence="3">JCM 17820</strain>
    </source>
</reference>
<keyword evidence="1" id="KW-0812">Transmembrane</keyword>
<name>A0A830GL58_9EURY</name>
<comment type="caution">
    <text evidence="3">The sequence shown here is derived from an EMBL/GenBank/DDBJ whole genome shotgun (WGS) entry which is preliminary data.</text>
</comment>
<gene>
    <name evidence="3" type="ORF">GCM10009030_17220</name>
</gene>
<dbReference type="SUPFAM" id="SSF51735">
    <property type="entry name" value="NAD(P)-binding Rossmann-fold domains"/>
    <property type="match status" value="1"/>
</dbReference>
<dbReference type="PROSITE" id="PS51201">
    <property type="entry name" value="RCK_N"/>
    <property type="match status" value="1"/>
</dbReference>
<dbReference type="GO" id="GO:0006813">
    <property type="term" value="P:potassium ion transport"/>
    <property type="evidence" value="ECO:0007669"/>
    <property type="project" value="InterPro"/>
</dbReference>
<feature type="domain" description="RCK N-terminal" evidence="2">
    <location>
        <begin position="121"/>
        <end position="237"/>
    </location>
</feature>
<dbReference type="Pfam" id="PF02254">
    <property type="entry name" value="TrkA_N"/>
    <property type="match status" value="1"/>
</dbReference>
<dbReference type="RefSeq" id="WP_188996459.1">
    <property type="nucleotide sequence ID" value="NZ_BMOU01000002.1"/>
</dbReference>
<accession>A0A830GL58</accession>